<dbReference type="Gene3D" id="1.10.3720.10">
    <property type="entry name" value="MetI-like"/>
    <property type="match status" value="1"/>
</dbReference>
<evidence type="ECO:0000256" key="2">
    <source>
        <dbReference type="ARBA" id="ARBA00022448"/>
    </source>
</evidence>
<dbReference type="GO" id="GO:0022857">
    <property type="term" value="F:transmembrane transporter activity"/>
    <property type="evidence" value="ECO:0007669"/>
    <property type="project" value="InterPro"/>
</dbReference>
<comment type="similarity">
    <text evidence="8">Belongs to the binding-protein-dependent transport system permease family.</text>
</comment>
<dbReference type="Proteomes" id="UP000593735">
    <property type="component" value="Chromosome"/>
</dbReference>
<feature type="transmembrane region" description="Helical" evidence="8">
    <location>
        <begin position="56"/>
        <end position="77"/>
    </location>
</feature>
<dbReference type="InterPro" id="IPR035906">
    <property type="entry name" value="MetI-like_sf"/>
</dbReference>
<dbReference type="GO" id="GO:0006865">
    <property type="term" value="P:amino acid transport"/>
    <property type="evidence" value="ECO:0007669"/>
    <property type="project" value="UniProtKB-KW"/>
</dbReference>
<evidence type="ECO:0000256" key="5">
    <source>
        <dbReference type="ARBA" id="ARBA00022970"/>
    </source>
</evidence>
<organism evidence="10 11">
    <name type="scientific">Thermophilibacter immobilis</name>
    <dbReference type="NCBI Taxonomy" id="2779519"/>
    <lineage>
        <taxon>Bacteria</taxon>
        <taxon>Bacillati</taxon>
        <taxon>Actinomycetota</taxon>
        <taxon>Coriobacteriia</taxon>
        <taxon>Coriobacteriales</taxon>
        <taxon>Atopobiaceae</taxon>
        <taxon>Thermophilibacter</taxon>
    </lineage>
</organism>
<feature type="transmembrane region" description="Helical" evidence="8">
    <location>
        <begin position="187"/>
        <end position="209"/>
    </location>
</feature>
<keyword evidence="6 8" id="KW-1133">Transmembrane helix</keyword>
<keyword evidence="7 8" id="KW-0472">Membrane</keyword>
<evidence type="ECO:0000256" key="3">
    <source>
        <dbReference type="ARBA" id="ARBA00022475"/>
    </source>
</evidence>
<dbReference type="EMBL" id="CP063767">
    <property type="protein sequence ID" value="QOY59931.1"/>
    <property type="molecule type" value="Genomic_DNA"/>
</dbReference>
<gene>
    <name evidence="10" type="ORF">INP52_05660</name>
</gene>
<evidence type="ECO:0000256" key="4">
    <source>
        <dbReference type="ARBA" id="ARBA00022692"/>
    </source>
</evidence>
<dbReference type="Pfam" id="PF00528">
    <property type="entry name" value="BPD_transp_1"/>
    <property type="match status" value="1"/>
</dbReference>
<dbReference type="SUPFAM" id="SSF161098">
    <property type="entry name" value="MetI-like"/>
    <property type="match status" value="1"/>
</dbReference>
<dbReference type="CDD" id="cd06261">
    <property type="entry name" value="TM_PBP2"/>
    <property type="match status" value="1"/>
</dbReference>
<dbReference type="PROSITE" id="PS50928">
    <property type="entry name" value="ABC_TM1"/>
    <property type="match status" value="1"/>
</dbReference>
<dbReference type="InterPro" id="IPR000515">
    <property type="entry name" value="MetI-like"/>
</dbReference>
<dbReference type="PANTHER" id="PTHR30614">
    <property type="entry name" value="MEMBRANE COMPONENT OF AMINO ACID ABC TRANSPORTER"/>
    <property type="match status" value="1"/>
</dbReference>
<dbReference type="NCBIfam" id="TIGR01726">
    <property type="entry name" value="HEQRo_perm_3TM"/>
    <property type="match status" value="1"/>
</dbReference>
<keyword evidence="3" id="KW-1003">Cell membrane</keyword>
<evidence type="ECO:0000313" key="10">
    <source>
        <dbReference type="EMBL" id="QOY59931.1"/>
    </source>
</evidence>
<evidence type="ECO:0000259" key="9">
    <source>
        <dbReference type="PROSITE" id="PS50928"/>
    </source>
</evidence>
<dbReference type="PANTHER" id="PTHR30614:SF0">
    <property type="entry name" value="L-CYSTINE TRANSPORT SYSTEM PERMEASE PROTEIN TCYL"/>
    <property type="match status" value="1"/>
</dbReference>
<dbReference type="RefSeq" id="WP_194369854.1">
    <property type="nucleotide sequence ID" value="NZ_CP063767.1"/>
</dbReference>
<evidence type="ECO:0000313" key="11">
    <source>
        <dbReference type="Proteomes" id="UP000593735"/>
    </source>
</evidence>
<feature type="transmembrane region" description="Helical" evidence="8">
    <location>
        <begin position="148"/>
        <end position="167"/>
    </location>
</feature>
<protein>
    <submittedName>
        <fullName evidence="10">ABC transporter permease subunit</fullName>
    </submittedName>
</protein>
<accession>A0A7S7M705</accession>
<evidence type="ECO:0000256" key="8">
    <source>
        <dbReference type="RuleBase" id="RU363032"/>
    </source>
</evidence>
<keyword evidence="11" id="KW-1185">Reference proteome</keyword>
<reference evidence="10 11" key="1">
    <citation type="submission" date="2020-10" db="EMBL/GenBank/DDBJ databases">
        <title>Olsenella immobilis sp.nov., isolated from the mud in a fermentation cellar used for the production of Chinese strong-flavoured liquor.</title>
        <authorList>
            <person name="Lu L."/>
        </authorList>
    </citation>
    <scope>NUCLEOTIDE SEQUENCE [LARGE SCALE GENOMIC DNA]</scope>
    <source>
        <strain evidence="10 11">LZLJ-2</strain>
    </source>
</reference>
<dbReference type="KEGG" id="tio:INP52_05660"/>
<evidence type="ECO:0000256" key="1">
    <source>
        <dbReference type="ARBA" id="ARBA00004651"/>
    </source>
</evidence>
<dbReference type="AlphaFoldDB" id="A0A7S7M705"/>
<evidence type="ECO:0000256" key="7">
    <source>
        <dbReference type="ARBA" id="ARBA00023136"/>
    </source>
</evidence>
<comment type="subcellular location">
    <subcellularLocation>
        <location evidence="1 8">Cell membrane</location>
        <topology evidence="1 8">Multi-pass membrane protein</topology>
    </subcellularLocation>
</comment>
<feature type="transmembrane region" description="Helical" evidence="8">
    <location>
        <begin position="20"/>
        <end position="44"/>
    </location>
</feature>
<feature type="domain" description="ABC transmembrane type-1" evidence="9">
    <location>
        <begin position="18"/>
        <end position="200"/>
    </location>
</feature>
<keyword evidence="2 8" id="KW-0813">Transport</keyword>
<name>A0A7S7M705_9ACTN</name>
<evidence type="ECO:0000256" key="6">
    <source>
        <dbReference type="ARBA" id="ARBA00022989"/>
    </source>
</evidence>
<proteinExistence type="inferred from homology"/>
<dbReference type="GO" id="GO:0043190">
    <property type="term" value="C:ATP-binding cassette (ABC) transporter complex"/>
    <property type="evidence" value="ECO:0007669"/>
    <property type="project" value="InterPro"/>
</dbReference>
<keyword evidence="4 8" id="KW-0812">Transmembrane</keyword>
<keyword evidence="5" id="KW-0029">Amino-acid transport</keyword>
<dbReference type="InterPro" id="IPR010065">
    <property type="entry name" value="AA_ABC_transptr_permease_3TM"/>
</dbReference>
<sequence>MGLTELLSTYGQRYLDGLLATWSMTAVSFLLVMVLSVLVTVMRVSPLGPLRAVGDFYVQVFRNIPGVALLIIIVYALPNLRVVLDYRVCVIATTVLLGSAFGSENFMSGINTIGVGQIEAARSLGLSFTQILRRVVIPQALRTTVLPMTNLLIAVMLTTALGSQVPLSPLELTGVVSYVNTRTTGGVLAFLISAAGYLGTAFVVSLAGNRLDKRVRILR</sequence>
<dbReference type="InterPro" id="IPR043429">
    <property type="entry name" value="ArtM/GltK/GlnP/TcyL/YhdX-like"/>
</dbReference>